<proteinExistence type="predicted"/>
<sequence>MDPLTPTQRAHLTSMENTFPGWALLVRDGWWWATLRVPPTPEQKAAGVLHDFARAGPNELLAALIVQRGILVRLGAT</sequence>
<dbReference type="AlphaFoldDB" id="A0A366M5Y8"/>
<gene>
    <name evidence="1" type="ORF">DP939_02715</name>
</gene>
<dbReference type="Proteomes" id="UP000253303">
    <property type="component" value="Unassembled WGS sequence"/>
</dbReference>
<dbReference type="RefSeq" id="WP_147267844.1">
    <property type="nucleotide sequence ID" value="NZ_QMEY01000001.1"/>
</dbReference>
<accession>A0A366M5Y8</accession>
<evidence type="ECO:0000313" key="1">
    <source>
        <dbReference type="EMBL" id="RBQ21641.1"/>
    </source>
</evidence>
<evidence type="ECO:0000313" key="2">
    <source>
        <dbReference type="Proteomes" id="UP000253303"/>
    </source>
</evidence>
<dbReference type="OrthoDB" id="9801455at2"/>
<protein>
    <submittedName>
        <fullName evidence="1">Uncharacterized protein</fullName>
    </submittedName>
</protein>
<dbReference type="EMBL" id="QMEY01000001">
    <property type="protein sequence ID" value="RBQ21641.1"/>
    <property type="molecule type" value="Genomic_DNA"/>
</dbReference>
<keyword evidence="2" id="KW-1185">Reference proteome</keyword>
<comment type="caution">
    <text evidence="1">The sequence shown here is derived from an EMBL/GenBank/DDBJ whole genome shotgun (WGS) entry which is preliminary data.</text>
</comment>
<organism evidence="1 2">
    <name type="scientific">Spongiactinospora rosea</name>
    <dbReference type="NCBI Taxonomy" id="2248750"/>
    <lineage>
        <taxon>Bacteria</taxon>
        <taxon>Bacillati</taxon>
        <taxon>Actinomycetota</taxon>
        <taxon>Actinomycetes</taxon>
        <taxon>Streptosporangiales</taxon>
        <taxon>Streptosporangiaceae</taxon>
        <taxon>Spongiactinospora</taxon>
    </lineage>
</organism>
<reference evidence="1 2" key="1">
    <citation type="submission" date="2018-06" db="EMBL/GenBank/DDBJ databases">
        <title>Sphaerisporangium craniellae sp. nov., isolated from a marine sponge in the South China Sea.</title>
        <authorList>
            <person name="Li L."/>
        </authorList>
    </citation>
    <scope>NUCLEOTIDE SEQUENCE [LARGE SCALE GENOMIC DNA]</scope>
    <source>
        <strain evidence="1 2">LHW63015</strain>
    </source>
</reference>
<name>A0A366M5Y8_9ACTN</name>